<dbReference type="STRING" id="1423740.FC36_GL001390"/>
<dbReference type="OrthoDB" id="3189403at2"/>
<accession>A0A0R1TPC6</accession>
<dbReference type="RefSeq" id="WP_025021019.1">
    <property type="nucleotide sequence ID" value="NZ_AZFH01000031.1"/>
</dbReference>
<evidence type="ECO:0000313" key="2">
    <source>
        <dbReference type="Proteomes" id="UP000051048"/>
    </source>
</evidence>
<dbReference type="Pfam" id="PF05133">
    <property type="entry name" value="SPP1_portal"/>
    <property type="match status" value="1"/>
</dbReference>
<organism evidence="1 2">
    <name type="scientific">Ligilactobacillus equi DSM 15833 = JCM 10991</name>
    <dbReference type="NCBI Taxonomy" id="1423740"/>
    <lineage>
        <taxon>Bacteria</taxon>
        <taxon>Bacillati</taxon>
        <taxon>Bacillota</taxon>
        <taxon>Bacilli</taxon>
        <taxon>Lactobacillales</taxon>
        <taxon>Lactobacillaceae</taxon>
        <taxon>Ligilactobacillus</taxon>
    </lineage>
</organism>
<proteinExistence type="predicted"/>
<reference evidence="1 2" key="1">
    <citation type="journal article" date="2015" name="Genome Announc.">
        <title>Expanding the biotechnology potential of lactobacilli through comparative genomics of 213 strains and associated genera.</title>
        <authorList>
            <person name="Sun Z."/>
            <person name="Harris H.M."/>
            <person name="McCann A."/>
            <person name="Guo C."/>
            <person name="Argimon S."/>
            <person name="Zhang W."/>
            <person name="Yang X."/>
            <person name="Jeffery I.B."/>
            <person name="Cooney J.C."/>
            <person name="Kagawa T.F."/>
            <person name="Liu W."/>
            <person name="Song Y."/>
            <person name="Salvetti E."/>
            <person name="Wrobel A."/>
            <person name="Rasinkangas P."/>
            <person name="Parkhill J."/>
            <person name="Rea M.C."/>
            <person name="O'Sullivan O."/>
            <person name="Ritari J."/>
            <person name="Douillard F.P."/>
            <person name="Paul Ross R."/>
            <person name="Yang R."/>
            <person name="Briner A.E."/>
            <person name="Felis G.E."/>
            <person name="de Vos W.M."/>
            <person name="Barrangou R."/>
            <person name="Klaenhammer T.R."/>
            <person name="Caufield P.W."/>
            <person name="Cui Y."/>
            <person name="Zhang H."/>
            <person name="O'Toole P.W."/>
        </authorList>
    </citation>
    <scope>NUCLEOTIDE SEQUENCE [LARGE SCALE GENOMIC DNA]</scope>
    <source>
        <strain evidence="1 2">DSM 15833</strain>
    </source>
</reference>
<dbReference type="PATRIC" id="fig|1423740.3.peg.1499"/>
<sequence length="473" mass="53069">MAEYLSKRAIVSDDGVFYYSQKQGENLSIDDLRKFIDYNESRFVPDYKKYKDYYKGKHVAIIQAPAKPNGKPDNRVILNFAKKLVDTFNGFLTGNPVKITLEEEIANKELAEFNRRKNIPEVVAEVSKQADIYGKSHFFIFSDEKGEIYLTAATPDETFVIYDDTVLHRPLYGVRYSSQGNFGVGYNVELFSTEKTWNVNTSNANGGLGEGQVNEFKSIPIIEASENSERISVIGNVLSIVDELNKAISEKSNDVDYFGDAYMKVLGALLEQEDLNALRDTRIINLKSSMDEDEPAENLDVDFLSKPDADATQENLINRLLDALYQTSMIVNLNDKDFGNSSGVALEMKFKPMLNLATGKARQFTKSLREVYRILFSTGLIAGVDTEAWSDLDILFHYDLPHDIKDEAQTAQTLSGLVSRKTWLKALSIVNDVQAESDAIDKEQQDQLATNMQVIADNRGLTDGIGQGRKEAD</sequence>
<evidence type="ECO:0000313" key="1">
    <source>
        <dbReference type="EMBL" id="KRL81796.1"/>
    </source>
</evidence>
<protein>
    <recommendedName>
        <fullName evidence="3">Phage portal protein</fullName>
    </recommendedName>
</protein>
<name>A0A0R1TPC6_9LACO</name>
<dbReference type="EMBL" id="AZFH01000031">
    <property type="protein sequence ID" value="KRL81796.1"/>
    <property type="molecule type" value="Genomic_DNA"/>
</dbReference>
<gene>
    <name evidence="1" type="ORF">FC36_GL001390</name>
</gene>
<dbReference type="InterPro" id="IPR006428">
    <property type="entry name" value="Portal_SPP1-type"/>
</dbReference>
<dbReference type="InterPro" id="IPR021145">
    <property type="entry name" value="Portal_protein_SPP1_Gp6-like"/>
</dbReference>
<dbReference type="NCBIfam" id="TIGR01538">
    <property type="entry name" value="portal_SPP1"/>
    <property type="match status" value="1"/>
</dbReference>
<comment type="caution">
    <text evidence="1">The sequence shown here is derived from an EMBL/GenBank/DDBJ whole genome shotgun (WGS) entry which is preliminary data.</text>
</comment>
<evidence type="ECO:0008006" key="3">
    <source>
        <dbReference type="Google" id="ProtNLM"/>
    </source>
</evidence>
<dbReference type="Proteomes" id="UP000051048">
    <property type="component" value="Unassembled WGS sequence"/>
</dbReference>
<dbReference type="AlphaFoldDB" id="A0A0R1TPC6"/>